<evidence type="ECO:0000259" key="3">
    <source>
        <dbReference type="Pfam" id="PF01343"/>
    </source>
</evidence>
<dbReference type="Gene3D" id="3.90.226.10">
    <property type="entry name" value="2-enoyl-CoA Hydratase, Chain A, domain 1"/>
    <property type="match status" value="1"/>
</dbReference>
<reference evidence="5" key="1">
    <citation type="submission" date="2017-08" db="EMBL/GenBank/DDBJ databases">
        <title>A dynamic microbial community with high functional redundancy inhabits the cold, oxic subseafloor aquifer.</title>
        <authorList>
            <person name="Tully B.J."/>
            <person name="Wheat C.G."/>
            <person name="Glazer B.T."/>
            <person name="Huber J.A."/>
        </authorList>
    </citation>
    <scope>NUCLEOTIDE SEQUENCE [LARGE SCALE GENOMIC DNA]</scope>
</reference>
<dbReference type="Proteomes" id="UP000218327">
    <property type="component" value="Unassembled WGS sequence"/>
</dbReference>
<evidence type="ECO:0000256" key="1">
    <source>
        <dbReference type="ARBA" id="ARBA00008683"/>
    </source>
</evidence>
<feature type="domain" description="Peptidase S49" evidence="3">
    <location>
        <begin position="158"/>
        <end position="306"/>
    </location>
</feature>
<evidence type="ECO:0000313" key="4">
    <source>
        <dbReference type="EMBL" id="PCJ18333.1"/>
    </source>
</evidence>
<protein>
    <recommendedName>
        <fullName evidence="3">Peptidase S49 domain-containing protein</fullName>
    </recommendedName>
</protein>
<feature type="region of interest" description="Disordered" evidence="2">
    <location>
        <begin position="505"/>
        <end position="532"/>
    </location>
</feature>
<feature type="compositionally biased region" description="Basic and acidic residues" evidence="2">
    <location>
        <begin position="329"/>
        <end position="341"/>
    </location>
</feature>
<comment type="caution">
    <text evidence="4">The sequence shown here is derived from an EMBL/GenBank/DDBJ whole genome shotgun (WGS) entry which is preliminary data.</text>
</comment>
<dbReference type="GO" id="GO:0008233">
    <property type="term" value="F:peptidase activity"/>
    <property type="evidence" value="ECO:0007669"/>
    <property type="project" value="InterPro"/>
</dbReference>
<feature type="region of interest" description="Disordered" evidence="2">
    <location>
        <begin position="454"/>
        <end position="485"/>
    </location>
</feature>
<dbReference type="InterPro" id="IPR033855">
    <property type="entry name" value="Protein_C"/>
</dbReference>
<evidence type="ECO:0000313" key="5">
    <source>
        <dbReference type="Proteomes" id="UP000218327"/>
    </source>
</evidence>
<gene>
    <name evidence="4" type="ORF">COA96_17085</name>
</gene>
<proteinExistence type="inferred from homology"/>
<organism evidence="4 5">
    <name type="scientific">SAR86 cluster bacterium</name>
    <dbReference type="NCBI Taxonomy" id="2030880"/>
    <lineage>
        <taxon>Bacteria</taxon>
        <taxon>Pseudomonadati</taxon>
        <taxon>Pseudomonadota</taxon>
        <taxon>Gammaproteobacteria</taxon>
        <taxon>SAR86 cluster</taxon>
    </lineage>
</organism>
<accession>A0A2A5AGC6</accession>
<evidence type="ECO:0000256" key="2">
    <source>
        <dbReference type="SAM" id="MobiDB-lite"/>
    </source>
</evidence>
<feature type="region of interest" description="Disordered" evidence="2">
    <location>
        <begin position="305"/>
        <end position="401"/>
    </location>
</feature>
<dbReference type="InterPro" id="IPR002142">
    <property type="entry name" value="Peptidase_S49"/>
</dbReference>
<dbReference type="Pfam" id="PF01343">
    <property type="entry name" value="Peptidase_S49"/>
    <property type="match status" value="1"/>
</dbReference>
<dbReference type="AlphaFoldDB" id="A0A2A5AGC6"/>
<feature type="compositionally biased region" description="Basic and acidic residues" evidence="2">
    <location>
        <begin position="507"/>
        <end position="532"/>
    </location>
</feature>
<dbReference type="CDD" id="cd07022">
    <property type="entry name" value="S49_Sppa_36K_type"/>
    <property type="match status" value="1"/>
</dbReference>
<dbReference type="PANTHER" id="PTHR42987">
    <property type="entry name" value="PEPTIDASE S49"/>
    <property type="match status" value="1"/>
</dbReference>
<dbReference type="SUPFAM" id="SSF52096">
    <property type="entry name" value="ClpP/crotonase"/>
    <property type="match status" value="1"/>
</dbReference>
<sequence>MTTEAPSTDVRVQDIQVDLSAATSRGVDIGAYFDSPWAVYAPRMQGTLNYLKRMDVGLHVGAAQSVSQSADGEDAAPKVQVHHHPTGKNTSVAIISVDGTMMKQDSSLFAVACTPRIRREVRLAANDASVSAIILRIDSPGGTTSGTSDLADDIRTASKQKPVIAFIEDMGASAAYWIASQCDAVYANSRTALIGSIGTFIGLLDQSKQFEAEGIRAVVIKTSELKGTGFQGTEITEEQEAYLQDIVSKVEIEFEQAIKKGRGMTTKQVDAVATGRVYTAVDAMTLGLIDGIESIDAVVARADKMSKKRGGVGTRSADNLIESGVAAADDEKGGEQDKDNPTVDPDEAGQQTGSDTKDTGASGVSGTLETTTKGKANAMSGNNETPETKPEATSDQLKSSGAATAAELKAALPNATGDFIVGQLTKGATMSDATAAYATLMDEQNKVLSEENTALKSAKPGVQPVVGSGGADSLNNGGGDAAAPAAEEVETKVVALMAGGMKRHEAHAKVMRDSPKLRERLVTEANESRRSA</sequence>
<feature type="compositionally biased region" description="Polar residues" evidence="2">
    <location>
        <begin position="362"/>
        <end position="385"/>
    </location>
</feature>
<name>A0A2A5AGC6_9GAMM</name>
<comment type="similarity">
    <text evidence="1">Belongs to the peptidase S49 family.</text>
</comment>
<dbReference type="PANTHER" id="PTHR42987:SF4">
    <property type="entry name" value="PROTEASE SOHB-RELATED"/>
    <property type="match status" value="1"/>
</dbReference>
<dbReference type="GO" id="GO:0006508">
    <property type="term" value="P:proteolysis"/>
    <property type="evidence" value="ECO:0007669"/>
    <property type="project" value="InterPro"/>
</dbReference>
<dbReference type="Gene3D" id="6.20.330.10">
    <property type="match status" value="1"/>
</dbReference>
<dbReference type="EMBL" id="NVVJ01000101">
    <property type="protein sequence ID" value="PCJ18333.1"/>
    <property type="molecule type" value="Genomic_DNA"/>
</dbReference>
<dbReference type="InterPro" id="IPR029045">
    <property type="entry name" value="ClpP/crotonase-like_dom_sf"/>
</dbReference>